<name>A0ACA9PRR1_9GLOM</name>
<comment type="caution">
    <text evidence="1">The sequence shown here is derived from an EMBL/GenBank/DDBJ whole genome shotgun (WGS) entry which is preliminary data.</text>
</comment>
<gene>
    <name evidence="1" type="ORF">DHETER_LOCUS12904</name>
</gene>
<feature type="non-terminal residue" evidence="1">
    <location>
        <position position="1"/>
    </location>
</feature>
<dbReference type="Proteomes" id="UP000789702">
    <property type="component" value="Unassembled WGS sequence"/>
</dbReference>
<reference evidence="1" key="1">
    <citation type="submission" date="2021-06" db="EMBL/GenBank/DDBJ databases">
        <authorList>
            <person name="Kallberg Y."/>
            <person name="Tangrot J."/>
            <person name="Rosling A."/>
        </authorList>
    </citation>
    <scope>NUCLEOTIDE SEQUENCE</scope>
    <source>
        <strain evidence="1">IL203A</strain>
    </source>
</reference>
<accession>A0ACA9PRR1</accession>
<organism evidence="1 2">
    <name type="scientific">Dentiscutata heterogama</name>
    <dbReference type="NCBI Taxonomy" id="1316150"/>
    <lineage>
        <taxon>Eukaryota</taxon>
        <taxon>Fungi</taxon>
        <taxon>Fungi incertae sedis</taxon>
        <taxon>Mucoromycota</taxon>
        <taxon>Glomeromycotina</taxon>
        <taxon>Glomeromycetes</taxon>
        <taxon>Diversisporales</taxon>
        <taxon>Gigasporaceae</taxon>
        <taxon>Dentiscutata</taxon>
    </lineage>
</organism>
<evidence type="ECO:0000313" key="2">
    <source>
        <dbReference type="Proteomes" id="UP000789702"/>
    </source>
</evidence>
<dbReference type="EMBL" id="CAJVPU010033415">
    <property type="protein sequence ID" value="CAG8722346.1"/>
    <property type="molecule type" value="Genomic_DNA"/>
</dbReference>
<evidence type="ECO:0000313" key="1">
    <source>
        <dbReference type="EMBL" id="CAG8722346.1"/>
    </source>
</evidence>
<proteinExistence type="predicted"/>
<protein>
    <submittedName>
        <fullName evidence="1">16304_t:CDS:1</fullName>
    </submittedName>
</protein>
<sequence>GKETTHEILKKDQEFSREDAIEMQVPQRRIFSNINLEKHTKIVSEYLTGKSKYILGKIPKDIIKAIDLYIGECVEPKVIHDPSKTLANIIAISVADIIAGEECCNYEDILETFKSLSKSIFKIFYIPPLLSFIHPWLHQQFVTIPLRFGWNPLSTHKKVLISRIKPIIEKRLYDKKRLGDAWVAPVDGLQCFLDAPGINPDLNPNNVNYDFIVDAISCFIFVAMGATVKVVTPVLYDLAKRKQYWHELYQEAQEINKQCNGNELTSDDIAKMVKLDSFVKESLRLSANLTLGFARLCISKSYYTFANGYQIPN</sequence>
<feature type="non-terminal residue" evidence="1">
    <location>
        <position position="313"/>
    </location>
</feature>
<keyword evidence="2" id="KW-1185">Reference proteome</keyword>